<organism evidence="2">
    <name type="scientific">uncultured Cytophagales bacterium</name>
    <dbReference type="NCBI Taxonomy" id="158755"/>
    <lineage>
        <taxon>Bacteria</taxon>
        <taxon>Pseudomonadati</taxon>
        <taxon>Bacteroidota</taxon>
        <taxon>Sphingobacteriia</taxon>
        <taxon>Sphingobacteriales</taxon>
        <taxon>environmental samples</taxon>
    </lineage>
</organism>
<reference evidence="2" key="1">
    <citation type="submission" date="2020-02" db="EMBL/GenBank/DDBJ databases">
        <authorList>
            <person name="Meier V. D."/>
        </authorList>
    </citation>
    <scope>NUCLEOTIDE SEQUENCE</scope>
    <source>
        <strain evidence="2">AVDCRST_MAG56</strain>
    </source>
</reference>
<evidence type="ECO:0000313" key="2">
    <source>
        <dbReference type="EMBL" id="CAA9282594.1"/>
    </source>
</evidence>
<dbReference type="AlphaFoldDB" id="A0A6J4JMP7"/>
<name>A0A6J4JMP7_9SPHI</name>
<keyword evidence="2" id="KW-0808">Transferase</keyword>
<dbReference type="GO" id="GO:0016740">
    <property type="term" value="F:transferase activity"/>
    <property type="evidence" value="ECO:0007669"/>
    <property type="project" value="UniProtKB-KW"/>
</dbReference>
<evidence type="ECO:0000259" key="1">
    <source>
        <dbReference type="Pfam" id="PF00535"/>
    </source>
</evidence>
<dbReference type="InterPro" id="IPR029044">
    <property type="entry name" value="Nucleotide-diphossugar_trans"/>
</dbReference>
<dbReference type="Pfam" id="PF00535">
    <property type="entry name" value="Glycos_transf_2"/>
    <property type="match status" value="1"/>
</dbReference>
<dbReference type="EMBL" id="CADCTQ010000324">
    <property type="protein sequence ID" value="CAA9282594.1"/>
    <property type="molecule type" value="Genomic_DNA"/>
</dbReference>
<sequence>MNRLAIVIPAYKATYLARTLRSIREQHASGFAVYVGDDCSPEDLERICRPFAAGMPLHYHRFPENLGRTAIVDQWKRCVALTAEPWVWFFSDDDVMEPGCITAFFEALRAGEGACDVYRFNTRWIDKDDHVIRENAPWPPYQDALDFVRQKLRLERMSTACEYVFSRGAYAREGGFVDFPLAWCSDDATWAALAGDKGICTLAGPRVRWRLSGANLSTGNSRFKREKVDALLQYFAWLNDRYGHRFSPSALPEFYAEQRNFLFQQLRELRTFFGPGEYFTLGRAARRLWHAPPGPVLRYLNELNRTRLGKKYRSLHQYLTSR</sequence>
<dbReference type="CDD" id="cd00761">
    <property type="entry name" value="Glyco_tranf_GTA_type"/>
    <property type="match status" value="1"/>
</dbReference>
<dbReference type="SUPFAM" id="SSF53448">
    <property type="entry name" value="Nucleotide-diphospho-sugar transferases"/>
    <property type="match status" value="1"/>
</dbReference>
<feature type="domain" description="Glycosyltransferase 2-like" evidence="1">
    <location>
        <begin position="6"/>
        <end position="118"/>
    </location>
</feature>
<protein>
    <submittedName>
        <fullName evidence="2">N-acetylgalactosaminyl-diphosphoundecaprenol glucuronosyltransferase</fullName>
    </submittedName>
</protein>
<accession>A0A6J4JMP7</accession>
<proteinExistence type="predicted"/>
<dbReference type="InterPro" id="IPR001173">
    <property type="entry name" value="Glyco_trans_2-like"/>
</dbReference>
<gene>
    <name evidence="2" type="ORF">AVDCRST_MAG56-4895</name>
</gene>
<dbReference type="Gene3D" id="3.90.550.10">
    <property type="entry name" value="Spore Coat Polysaccharide Biosynthesis Protein SpsA, Chain A"/>
    <property type="match status" value="1"/>
</dbReference>